<gene>
    <name evidence="1" type="primary">thiS</name>
</gene>
<dbReference type="InterPro" id="IPR012675">
    <property type="entry name" value="Beta-grasp_dom_sf"/>
</dbReference>
<dbReference type="NCBIfam" id="TIGR01683">
    <property type="entry name" value="thiS"/>
    <property type="match status" value="1"/>
</dbReference>
<keyword evidence="1" id="KW-0496">Mitochondrion</keyword>
<dbReference type="Pfam" id="PF02597">
    <property type="entry name" value="ThiS"/>
    <property type="match status" value="1"/>
</dbReference>
<sequence length="74" mass="8656">MTLIMKNQIRFFFNGKEYYITTSISLNDLLNYFNYNSSIFVVEYNNFICNKNSLKKITIQENDKIEIITIVGGG</sequence>
<dbReference type="SUPFAM" id="SSF54285">
    <property type="entry name" value="MoaD/ThiS"/>
    <property type="match status" value="1"/>
</dbReference>
<evidence type="ECO:0000313" key="1">
    <source>
        <dbReference type="EMBL" id="UHB41399.1"/>
    </source>
</evidence>
<dbReference type="CDD" id="cd00565">
    <property type="entry name" value="Ubl_ThiS"/>
    <property type="match status" value="1"/>
</dbReference>
<name>A0A8K1ZQ33_9STRA</name>
<organism evidence="1">
    <name type="scientific">Chaetoceros sp. DS1</name>
    <dbReference type="NCBI Taxonomy" id="2814445"/>
    <lineage>
        <taxon>Eukaryota</taxon>
        <taxon>Sar</taxon>
        <taxon>Stramenopiles</taxon>
        <taxon>Ochrophyta</taxon>
        <taxon>Bacillariophyta</taxon>
        <taxon>Coscinodiscophyceae</taxon>
        <taxon>Chaetocerotophycidae</taxon>
        <taxon>Chaetocerotales</taxon>
        <taxon>Chaetocerotaceae</taxon>
        <taxon>Chaetoceros</taxon>
    </lineage>
</organism>
<reference evidence="1" key="1">
    <citation type="submission" date="2021-02" db="EMBL/GenBank/DDBJ databases">
        <title>A novel Chaetoceros species (Bacillariophyceae) from 1000m deep-sea water of the Mariana Trench.</title>
        <authorList>
            <person name="Mou S."/>
            <person name="Zhang Y."/>
        </authorList>
    </citation>
    <scope>NUCLEOTIDE SEQUENCE</scope>
</reference>
<dbReference type="EMBL" id="MW660365">
    <property type="protein sequence ID" value="UHB41399.1"/>
    <property type="molecule type" value="Genomic_DNA"/>
</dbReference>
<dbReference type="InterPro" id="IPR010035">
    <property type="entry name" value="Thi_S"/>
</dbReference>
<proteinExistence type="predicted"/>
<dbReference type="AlphaFoldDB" id="A0A8K1ZQ33"/>
<protein>
    <submittedName>
        <fullName evidence="1">Thiamine biosynthesis protein S</fullName>
    </submittedName>
</protein>
<dbReference type="PANTHER" id="PTHR34472:SF1">
    <property type="entry name" value="SULFUR CARRIER PROTEIN THIS"/>
    <property type="match status" value="1"/>
</dbReference>
<dbReference type="InterPro" id="IPR003749">
    <property type="entry name" value="ThiS/MoaD-like"/>
</dbReference>
<accession>A0A8K1ZQ33</accession>
<dbReference type="InterPro" id="IPR016155">
    <property type="entry name" value="Mopterin_synth/thiamin_S_b"/>
</dbReference>
<dbReference type="Gene3D" id="3.10.20.30">
    <property type="match status" value="1"/>
</dbReference>
<geneLocation type="mitochondrion" evidence="1"/>
<dbReference type="PANTHER" id="PTHR34472">
    <property type="entry name" value="SULFUR CARRIER PROTEIN THIS"/>
    <property type="match status" value="1"/>
</dbReference>